<dbReference type="EMBL" id="QXFV01002448">
    <property type="protein sequence ID" value="KAE8987719.1"/>
    <property type="molecule type" value="Genomic_DNA"/>
</dbReference>
<keyword evidence="2" id="KW-0479">Metal-binding</keyword>
<organism evidence="4 5">
    <name type="scientific">Phytophthora rubi</name>
    <dbReference type="NCBI Taxonomy" id="129364"/>
    <lineage>
        <taxon>Eukaryota</taxon>
        <taxon>Sar</taxon>
        <taxon>Stramenopiles</taxon>
        <taxon>Oomycota</taxon>
        <taxon>Peronosporomycetes</taxon>
        <taxon>Peronosporales</taxon>
        <taxon>Peronosporaceae</taxon>
        <taxon>Phytophthora</taxon>
    </lineage>
</organism>
<reference evidence="4 5" key="1">
    <citation type="submission" date="2018-09" db="EMBL/GenBank/DDBJ databases">
        <title>Genomic investigation of the strawberry pathogen Phytophthora fragariae indicates pathogenicity is determined by transcriptional variation in three key races.</title>
        <authorList>
            <person name="Adams T.M."/>
            <person name="Armitage A.D."/>
            <person name="Sobczyk M.K."/>
            <person name="Bates H.J."/>
            <person name="Dunwell J.M."/>
            <person name="Nellist C.F."/>
            <person name="Harrison R.J."/>
        </authorList>
    </citation>
    <scope>NUCLEOTIDE SEQUENCE [LARGE SCALE GENOMIC DNA]</scope>
    <source>
        <strain evidence="4 5">SCRP249</strain>
    </source>
</reference>
<evidence type="ECO:0000259" key="3">
    <source>
        <dbReference type="Pfam" id="PF13359"/>
    </source>
</evidence>
<dbReference type="PANTHER" id="PTHR48471">
    <property type="entry name" value="DDE TNP4 DOMAIN-CONTAINING PROTEIN"/>
    <property type="match status" value="1"/>
</dbReference>
<proteinExistence type="predicted"/>
<dbReference type="AlphaFoldDB" id="A0A6A3IX70"/>
<feature type="domain" description="DDE Tnp4" evidence="3">
    <location>
        <begin position="200"/>
        <end position="353"/>
    </location>
</feature>
<dbReference type="Proteomes" id="UP000429607">
    <property type="component" value="Unassembled WGS sequence"/>
</dbReference>
<gene>
    <name evidence="4" type="ORF">PR001_g22244</name>
</gene>
<evidence type="ECO:0000256" key="1">
    <source>
        <dbReference type="ARBA" id="ARBA00001968"/>
    </source>
</evidence>
<protein>
    <recommendedName>
        <fullName evidence="3">DDE Tnp4 domain-containing protein</fullName>
    </recommendedName>
</protein>
<comment type="caution">
    <text evidence="4">The sequence shown here is derived from an EMBL/GenBank/DDBJ whole genome shotgun (WGS) entry which is preliminary data.</text>
</comment>
<dbReference type="GO" id="GO:0046872">
    <property type="term" value="F:metal ion binding"/>
    <property type="evidence" value="ECO:0007669"/>
    <property type="project" value="UniProtKB-KW"/>
</dbReference>
<evidence type="ECO:0000313" key="4">
    <source>
        <dbReference type="EMBL" id="KAE8987719.1"/>
    </source>
</evidence>
<evidence type="ECO:0000313" key="5">
    <source>
        <dbReference type="Proteomes" id="UP000429607"/>
    </source>
</evidence>
<sequence length="388" mass="44613">MNMQDARVIVVLTGMSRARVRAHRSLKNLQRRLKEELMRVEHARLVRIRHYITAPCLPRPDVAPWMYMWFFGTDENFLNVTSLCRRSFNRLLERFKLFYIIPRFSPKGGRPKKLQEHHQVLGLLLAFYVDSMQHKSLCSTFGLPHSTLSRVLADAEVAMKETLAGFSPARIVWPTLARQKALSRLTAARSTLLPFTWGFIDGKNYRVQEPSHPDVQNAHYNGWLHCVYVTGTLCFGADGLIVWCKHNCPGSWNDSDTSLEFREKLSDPSLNPDPRYGVIADSAFPCGEDMVGRIMTPLKDGDLGRLVPSVRAVAQLKSTAITFVRQTAEWGMGSVEKVYRRLLHPLPYDKEKRKLRLNNLFRLANYRVRTVEISQIRTVFVQGREDNK</sequence>
<dbReference type="InterPro" id="IPR027806">
    <property type="entry name" value="HARBI1_dom"/>
</dbReference>
<evidence type="ECO:0000256" key="2">
    <source>
        <dbReference type="ARBA" id="ARBA00022723"/>
    </source>
</evidence>
<comment type="cofactor">
    <cofactor evidence="1">
        <name>a divalent metal cation</name>
        <dbReference type="ChEBI" id="CHEBI:60240"/>
    </cofactor>
</comment>
<dbReference type="Pfam" id="PF13359">
    <property type="entry name" value="DDE_Tnp_4"/>
    <property type="match status" value="1"/>
</dbReference>
<name>A0A6A3IX70_9STRA</name>
<dbReference type="PANTHER" id="PTHR48471:SF1">
    <property type="entry name" value="DDE TNP4 DOMAIN-CONTAINING PROTEIN"/>
    <property type="match status" value="1"/>
</dbReference>
<accession>A0A6A3IX70</accession>